<reference evidence="1" key="2">
    <citation type="journal article" date="2021" name="Microbiome">
        <title>Successional dynamics and alternative stable states in a saline activated sludge microbial community over 9 years.</title>
        <authorList>
            <person name="Wang Y."/>
            <person name="Ye J."/>
            <person name="Ju F."/>
            <person name="Liu L."/>
            <person name="Boyd J.A."/>
            <person name="Deng Y."/>
            <person name="Parks D.H."/>
            <person name="Jiang X."/>
            <person name="Yin X."/>
            <person name="Woodcroft B.J."/>
            <person name="Tyson G.W."/>
            <person name="Hugenholtz P."/>
            <person name="Polz M.F."/>
            <person name="Zhang T."/>
        </authorList>
    </citation>
    <scope>NUCLEOTIDE SEQUENCE</scope>
    <source>
        <strain evidence="1">HKST-UBA02</strain>
    </source>
</reference>
<reference evidence="1" key="1">
    <citation type="submission" date="2020-04" db="EMBL/GenBank/DDBJ databases">
        <authorList>
            <person name="Zhang T."/>
        </authorList>
    </citation>
    <scope>NUCLEOTIDE SEQUENCE</scope>
    <source>
        <strain evidence="1">HKST-UBA02</strain>
    </source>
</reference>
<proteinExistence type="predicted"/>
<sequence>MFLGYTKDSYYRYTTHTINRSLPPNAQILVKVGDVVRPEKIVGIGRKSAGFRNIDAAKVLGVPSNELSQYVTKTPGSYVNKGEVLGEKKSLLGIKNKPLISPADGILSDINTDNGVISLEYMPEELRVVAGVSGTVTEIDPNGPEITIKTDVLEVKGALGLGKRREGSIHIVGQPDLPLSEKQIGPTWENKIIVGGSLLTRQVLYHCVALKVQGIITGGMHWEEYASLIGSRGRFEDIGISIILTEGYGNLPMSPKLFQKLQEYEGKFSFIWGGSARLMLPDQKAKERTEFTTEEISKYVVLEEGMKVRLMTLDHHGEFGTIKKLDEQVHLENGVITDVATIELYNGETKVVPATSFEVIMDD</sequence>
<organism evidence="1 2">
    <name type="scientific">candidate division WWE3 bacterium</name>
    <dbReference type="NCBI Taxonomy" id="2053526"/>
    <lineage>
        <taxon>Bacteria</taxon>
        <taxon>Katanobacteria</taxon>
    </lineage>
</organism>
<evidence type="ECO:0000313" key="2">
    <source>
        <dbReference type="Proteomes" id="UP000699691"/>
    </source>
</evidence>
<accession>A0A955LWG7</accession>
<dbReference type="AlphaFoldDB" id="A0A955LWG7"/>
<dbReference type="Proteomes" id="UP000699691">
    <property type="component" value="Unassembled WGS sequence"/>
</dbReference>
<evidence type="ECO:0008006" key="3">
    <source>
        <dbReference type="Google" id="ProtNLM"/>
    </source>
</evidence>
<name>A0A955LWG7_UNCKA</name>
<protein>
    <recommendedName>
        <fullName evidence="3">KOW domain-containing protein</fullName>
    </recommendedName>
</protein>
<dbReference type="EMBL" id="JAGQKY010000149">
    <property type="protein sequence ID" value="MCA9397805.1"/>
    <property type="molecule type" value="Genomic_DNA"/>
</dbReference>
<evidence type="ECO:0000313" key="1">
    <source>
        <dbReference type="EMBL" id="MCA9397805.1"/>
    </source>
</evidence>
<gene>
    <name evidence="1" type="ORF">KC573_03165</name>
</gene>
<comment type="caution">
    <text evidence="1">The sequence shown here is derived from an EMBL/GenBank/DDBJ whole genome shotgun (WGS) entry which is preliminary data.</text>
</comment>